<feature type="domain" description="ArnR1-like winged helix-turn-helix" evidence="1">
    <location>
        <begin position="69"/>
        <end position="114"/>
    </location>
</feature>
<reference evidence="2" key="1">
    <citation type="submission" date="2020-06" db="EMBL/GenBank/DDBJ databases">
        <title>Unique genomic features of the anaerobic methanotrophic archaea.</title>
        <authorList>
            <person name="Chadwick G.L."/>
            <person name="Skennerton C.T."/>
            <person name="Laso-Perez R."/>
            <person name="Leu A.O."/>
            <person name="Speth D.R."/>
            <person name="Yu H."/>
            <person name="Morgan-Lang C."/>
            <person name="Hatzenpichler R."/>
            <person name="Goudeau D."/>
            <person name="Malmstrom R."/>
            <person name="Brazelton W.J."/>
            <person name="Woyke T."/>
            <person name="Hallam S.J."/>
            <person name="Tyson G.W."/>
            <person name="Wegener G."/>
            <person name="Boetius A."/>
            <person name="Orphan V."/>
        </authorList>
    </citation>
    <scope>NUCLEOTIDE SEQUENCE</scope>
</reference>
<organism evidence="2">
    <name type="scientific">Candidatus Methanogaster sp. ANME-2c ERB4</name>
    <dbReference type="NCBI Taxonomy" id="2759911"/>
    <lineage>
        <taxon>Archaea</taxon>
        <taxon>Methanobacteriati</taxon>
        <taxon>Methanobacteriota</taxon>
        <taxon>Stenosarchaea group</taxon>
        <taxon>Methanomicrobia</taxon>
        <taxon>Methanosarcinales</taxon>
        <taxon>ANME-2 cluster</taxon>
        <taxon>Candidatus Methanogasteraceae</taxon>
        <taxon>Candidatus Methanogaster</taxon>
    </lineage>
</organism>
<dbReference type="SUPFAM" id="SSF46785">
    <property type="entry name" value="Winged helix' DNA-binding domain"/>
    <property type="match status" value="1"/>
</dbReference>
<dbReference type="AlphaFoldDB" id="A0A7G9YPE3"/>
<dbReference type="InterPro" id="IPR036390">
    <property type="entry name" value="WH_DNA-bd_sf"/>
</dbReference>
<proteinExistence type="predicted"/>
<dbReference type="InterPro" id="IPR038723">
    <property type="entry name" value="ArnR1-like_HTH"/>
</dbReference>
<evidence type="ECO:0000259" key="1">
    <source>
        <dbReference type="Pfam" id="PF14947"/>
    </source>
</evidence>
<name>A0A7G9YPE3_9EURY</name>
<dbReference type="InterPro" id="IPR036388">
    <property type="entry name" value="WH-like_DNA-bd_sf"/>
</dbReference>
<dbReference type="EMBL" id="MT631398">
    <property type="protein sequence ID" value="QNO49877.1"/>
    <property type="molecule type" value="Genomic_DNA"/>
</dbReference>
<accession>A0A7G9YPE3</accession>
<gene>
    <name evidence="2" type="ORF">HMIKAMFF_00037</name>
</gene>
<protein>
    <recommendedName>
        <fullName evidence="1">ArnR1-like winged helix-turn-helix domain-containing protein</fullName>
    </recommendedName>
</protein>
<dbReference type="Gene3D" id="1.10.10.10">
    <property type="entry name" value="Winged helix-like DNA-binding domain superfamily/Winged helix DNA-binding domain"/>
    <property type="match status" value="1"/>
</dbReference>
<evidence type="ECO:0000313" key="2">
    <source>
        <dbReference type="EMBL" id="QNO49877.1"/>
    </source>
</evidence>
<sequence length="119" mass="13765">MRDEMKTAGLLEPEFNWNGFFRITFKRSEKRDMEITATVGTVSDIDLRISELIKNGEIVRRPDVERLLQLSYASAQRHLANLVERELILFEGAPKTGKYVLTRKGEKFLASLKKKGDHR</sequence>
<dbReference type="Pfam" id="PF14947">
    <property type="entry name" value="HTH_45"/>
    <property type="match status" value="1"/>
</dbReference>